<dbReference type="InterPro" id="IPR001878">
    <property type="entry name" value="Znf_CCHC"/>
</dbReference>
<evidence type="ECO:0000256" key="1">
    <source>
        <dbReference type="SAM" id="MobiDB-lite"/>
    </source>
</evidence>
<protein>
    <submittedName>
        <fullName evidence="4">CCHC-type domain-containing protein</fullName>
    </submittedName>
</protein>
<dbReference type="Proteomes" id="UP000025227">
    <property type="component" value="Unplaced"/>
</dbReference>
<proteinExistence type="predicted"/>
<evidence type="ECO:0000313" key="4">
    <source>
        <dbReference type="WBParaSite" id="HCON_00043730-00001"/>
    </source>
</evidence>
<accession>A0A7I4Y4G9</accession>
<feature type="compositionally biased region" description="Acidic residues" evidence="1">
    <location>
        <begin position="121"/>
        <end position="158"/>
    </location>
</feature>
<feature type="region of interest" description="Disordered" evidence="1">
    <location>
        <begin position="115"/>
        <end position="170"/>
    </location>
</feature>
<dbReference type="GO" id="GO:0008270">
    <property type="term" value="F:zinc ion binding"/>
    <property type="evidence" value="ECO:0007669"/>
    <property type="project" value="InterPro"/>
</dbReference>
<dbReference type="OrthoDB" id="5875301at2759"/>
<feature type="domain" description="CCHC-type" evidence="2">
    <location>
        <begin position="275"/>
        <end position="291"/>
    </location>
</feature>
<keyword evidence="3" id="KW-1185">Reference proteome</keyword>
<dbReference type="WBParaSite" id="HCON_00043730-00001">
    <property type="protein sequence ID" value="HCON_00043730-00001"/>
    <property type="gene ID" value="HCON_00043730"/>
</dbReference>
<reference evidence="4" key="1">
    <citation type="submission" date="2020-12" db="UniProtKB">
        <authorList>
            <consortium name="WormBaseParasite"/>
        </authorList>
    </citation>
    <scope>IDENTIFICATION</scope>
    <source>
        <strain evidence="4">MHco3</strain>
    </source>
</reference>
<organism evidence="3 4">
    <name type="scientific">Haemonchus contortus</name>
    <name type="common">Barber pole worm</name>
    <dbReference type="NCBI Taxonomy" id="6289"/>
    <lineage>
        <taxon>Eukaryota</taxon>
        <taxon>Metazoa</taxon>
        <taxon>Ecdysozoa</taxon>
        <taxon>Nematoda</taxon>
        <taxon>Chromadorea</taxon>
        <taxon>Rhabditida</taxon>
        <taxon>Rhabditina</taxon>
        <taxon>Rhabditomorpha</taxon>
        <taxon>Strongyloidea</taxon>
        <taxon>Trichostrongylidae</taxon>
        <taxon>Haemonchus</taxon>
    </lineage>
</organism>
<evidence type="ECO:0000313" key="3">
    <source>
        <dbReference type="Proteomes" id="UP000025227"/>
    </source>
</evidence>
<name>A0A7I4Y4G9_HAECO</name>
<dbReference type="AlphaFoldDB" id="A0A7I4Y4G9"/>
<dbReference type="SMART" id="SM00343">
    <property type="entry name" value="ZnF_C2HC"/>
    <property type="match status" value="2"/>
</dbReference>
<feature type="domain" description="CCHC-type" evidence="2">
    <location>
        <begin position="221"/>
        <end position="238"/>
    </location>
</feature>
<evidence type="ECO:0000259" key="2">
    <source>
        <dbReference type="SMART" id="SM00343"/>
    </source>
</evidence>
<feature type="compositionally biased region" description="Basic and acidic residues" evidence="1">
    <location>
        <begin position="159"/>
        <end position="170"/>
    </location>
</feature>
<sequence length="335" mass="38368">MDMVHVANDGAELSLFPEEVEPLISDSLDAIGENLAKLRDLRDEIDAGDLKEDLHFRHQVLKSLREISQHLTQDDQARVPQKTTEPEGAEDVVYVGTGPLQMDIRFREVDVIQRNEPFMEPIDEEPEEESSGEDSDELEMIDDTLDDEDEEQAVEEPEPTPHEARRSTTDEATRLRLQLQQTQASVRSFKAACEELENKERCPARRYQEGHISDRLQAMMPCVFCGRRGDHFSDSCTIVTKAKERKLRLQSFKRCPMCLKKACPRGKLCKKADTPCYHCKKTGHNSAICSLPEKSEQIEHDLQIARESYADSVNLARSLEERIRQQRTQFPPSPY</sequence>
<dbReference type="GO" id="GO:0003676">
    <property type="term" value="F:nucleic acid binding"/>
    <property type="evidence" value="ECO:0007669"/>
    <property type="project" value="InterPro"/>
</dbReference>